<dbReference type="FunFam" id="3.30.70.270:FF:000001">
    <property type="entry name" value="Diguanylate cyclase domain protein"/>
    <property type="match status" value="1"/>
</dbReference>
<dbReference type="Proteomes" id="UP000243640">
    <property type="component" value="Unassembled WGS sequence"/>
</dbReference>
<sequence>MLKDLPSAITALETLCDGLQHSLSDDGALSGQEDNHGLRVQWQKLLGNLSPAHTHNKASNSNEATLIDALQAQLTFLKRHQQQQQEQQQQSREQLLQAAHFLQEADYAEERLSGLITALEGNGHIIYYLYPLLECYQQAVSVCAQQRQQERARQQEICQRLLTLIDELSYTGDVGNEINSIKQLLLAQSDHTNLPAHCLRLIALVIEGSRLERQLSSRFLLRLNNNLESMQTQCLTSVSEGKRIVSARQIQDASLVEEIHAIDRHLSGHLDTSLAQSIVAHLNGLKTVAQQHAQLQQREAALLSQLESLENEVGKLKQQTSDYRRRLTSQNEKLMIDGLTQIYNRTALDERLKVDFARWQKTQSPLCIVLLDVDFFKKINDQYGHLAGDKALRLIARTLRNSLKESDFIARFGGEEFAILMLDVDPILLHRPLHQLRQKIEAIPFSFKQERVTITVSIGATLLQPGDTITTALERADQALYRAKNAGRNQLVIA</sequence>
<evidence type="ECO:0000256" key="2">
    <source>
        <dbReference type="ARBA" id="ARBA00012528"/>
    </source>
</evidence>
<dbReference type="PANTHER" id="PTHR45138:SF9">
    <property type="entry name" value="DIGUANYLATE CYCLASE DGCM-RELATED"/>
    <property type="match status" value="1"/>
</dbReference>
<comment type="cofactor">
    <cofactor evidence="1">
        <name>Mg(2+)</name>
        <dbReference type="ChEBI" id="CHEBI:18420"/>
    </cofactor>
</comment>
<dbReference type="SMART" id="SM00267">
    <property type="entry name" value="GGDEF"/>
    <property type="match status" value="1"/>
</dbReference>
<dbReference type="AlphaFoldDB" id="A0A235CN52"/>
<dbReference type="EC" id="2.7.7.65" evidence="2"/>
<dbReference type="PANTHER" id="PTHR45138">
    <property type="entry name" value="REGULATORY COMPONENTS OF SENSORY TRANSDUCTION SYSTEM"/>
    <property type="match status" value="1"/>
</dbReference>
<evidence type="ECO:0000313" key="7">
    <source>
        <dbReference type="Proteomes" id="UP000243640"/>
    </source>
</evidence>
<evidence type="ECO:0000259" key="5">
    <source>
        <dbReference type="PROSITE" id="PS50887"/>
    </source>
</evidence>
<keyword evidence="4" id="KW-0175">Coiled coil</keyword>
<dbReference type="GO" id="GO:0052621">
    <property type="term" value="F:diguanylate cyclase activity"/>
    <property type="evidence" value="ECO:0007669"/>
    <property type="project" value="UniProtKB-EC"/>
</dbReference>
<evidence type="ECO:0000256" key="1">
    <source>
        <dbReference type="ARBA" id="ARBA00001946"/>
    </source>
</evidence>
<feature type="domain" description="GGDEF" evidence="5">
    <location>
        <begin position="364"/>
        <end position="494"/>
    </location>
</feature>
<protein>
    <recommendedName>
        <fullName evidence="2">diguanylate cyclase</fullName>
        <ecNumber evidence="2">2.7.7.65</ecNumber>
    </recommendedName>
</protein>
<evidence type="ECO:0000256" key="4">
    <source>
        <dbReference type="SAM" id="Coils"/>
    </source>
</evidence>
<dbReference type="NCBIfam" id="TIGR00254">
    <property type="entry name" value="GGDEF"/>
    <property type="match status" value="1"/>
</dbReference>
<name>A0A235CN52_9GAMM</name>
<feature type="coiled-coil region" evidence="4">
    <location>
        <begin position="67"/>
        <end position="97"/>
    </location>
</feature>
<evidence type="ECO:0000313" key="6">
    <source>
        <dbReference type="EMBL" id="OYD26008.1"/>
    </source>
</evidence>
<feature type="coiled-coil region" evidence="4">
    <location>
        <begin position="292"/>
        <end position="326"/>
    </location>
</feature>
<dbReference type="CDD" id="cd01949">
    <property type="entry name" value="GGDEF"/>
    <property type="match status" value="1"/>
</dbReference>
<dbReference type="GO" id="GO:1902201">
    <property type="term" value="P:negative regulation of bacterial-type flagellum-dependent cell motility"/>
    <property type="evidence" value="ECO:0007669"/>
    <property type="project" value="TreeGrafter"/>
</dbReference>
<dbReference type="Pfam" id="PF00990">
    <property type="entry name" value="GGDEF"/>
    <property type="match status" value="1"/>
</dbReference>
<dbReference type="Pfam" id="PF20975">
    <property type="entry name" value="DGCcoil"/>
    <property type="match status" value="1"/>
</dbReference>
<dbReference type="GO" id="GO:0043709">
    <property type="term" value="P:cell adhesion involved in single-species biofilm formation"/>
    <property type="evidence" value="ECO:0007669"/>
    <property type="project" value="TreeGrafter"/>
</dbReference>
<dbReference type="EMBL" id="NQJF01000002">
    <property type="protein sequence ID" value="OYD26008.1"/>
    <property type="molecule type" value="Genomic_DNA"/>
</dbReference>
<reference evidence="6 7" key="1">
    <citation type="submission" date="2017-08" db="EMBL/GenBank/DDBJ databases">
        <title>Draft Genome Sequence of the Marine Bacterium Oceanimonas baumannii ATCC 700832.</title>
        <authorList>
            <person name="Mcclelland W.D."/>
            <person name="Brennan M.A."/>
            <person name="Trachtenberg A.M."/>
            <person name="Maclea K.S."/>
        </authorList>
    </citation>
    <scope>NUCLEOTIDE SEQUENCE [LARGE SCALE GENOMIC DNA]</scope>
    <source>
        <strain evidence="6 7">ATCC 700832</strain>
    </source>
</reference>
<proteinExistence type="predicted"/>
<dbReference type="InterPro" id="IPR043128">
    <property type="entry name" value="Rev_trsase/Diguanyl_cyclase"/>
</dbReference>
<dbReference type="InterPro" id="IPR029787">
    <property type="entry name" value="Nucleotide_cyclase"/>
</dbReference>
<dbReference type="InterPro" id="IPR050469">
    <property type="entry name" value="Diguanylate_Cyclase"/>
</dbReference>
<gene>
    <name evidence="6" type="ORF">B6S09_03720</name>
</gene>
<comment type="caution">
    <text evidence="6">The sequence shown here is derived from an EMBL/GenBank/DDBJ whole genome shotgun (WGS) entry which is preliminary data.</text>
</comment>
<dbReference type="GO" id="GO:0005886">
    <property type="term" value="C:plasma membrane"/>
    <property type="evidence" value="ECO:0007669"/>
    <property type="project" value="TreeGrafter"/>
</dbReference>
<dbReference type="PROSITE" id="PS50887">
    <property type="entry name" value="GGDEF"/>
    <property type="match status" value="1"/>
</dbReference>
<dbReference type="InterPro" id="IPR048516">
    <property type="entry name" value="DGCcoil"/>
</dbReference>
<comment type="catalytic activity">
    <reaction evidence="3">
        <text>2 GTP = 3',3'-c-di-GMP + 2 diphosphate</text>
        <dbReference type="Rhea" id="RHEA:24898"/>
        <dbReference type="ChEBI" id="CHEBI:33019"/>
        <dbReference type="ChEBI" id="CHEBI:37565"/>
        <dbReference type="ChEBI" id="CHEBI:58805"/>
        <dbReference type="EC" id="2.7.7.65"/>
    </reaction>
</comment>
<organism evidence="6 7">
    <name type="scientific">Oceanimonas baumannii</name>
    <dbReference type="NCBI Taxonomy" id="129578"/>
    <lineage>
        <taxon>Bacteria</taxon>
        <taxon>Pseudomonadati</taxon>
        <taxon>Pseudomonadota</taxon>
        <taxon>Gammaproteobacteria</taxon>
        <taxon>Aeromonadales</taxon>
        <taxon>Aeromonadaceae</taxon>
        <taxon>Oceanimonas</taxon>
    </lineage>
</organism>
<dbReference type="Gene3D" id="3.30.70.270">
    <property type="match status" value="1"/>
</dbReference>
<dbReference type="OrthoDB" id="9812260at2"/>
<dbReference type="InterPro" id="IPR000160">
    <property type="entry name" value="GGDEF_dom"/>
</dbReference>
<accession>A0A235CN52</accession>
<dbReference type="SUPFAM" id="SSF55073">
    <property type="entry name" value="Nucleotide cyclase"/>
    <property type="match status" value="1"/>
</dbReference>
<evidence type="ECO:0000256" key="3">
    <source>
        <dbReference type="ARBA" id="ARBA00034247"/>
    </source>
</evidence>